<sequence length="587" mass="62901">MESMAARTGRLTTAILTLGIIGALLVPATVAHAQEDPRVSQEANADADAGAGGAETGADGAGEEPAETPAPAPSPEPQPEDPSPAPSPESPAPADPEGDAGDEPERTPFDDVRALGAEVDRPGDDEAPLKPLEGVALSELAAQSLAGGFQAGNIISDANFYNGSAMTSAQVQSFLNQQVPRCTIGDPGRIAGGPAIVNGRNVGTVDSNCLKDKRFSSPNRTADQYCGAYSGGSGDSAATVIVKVSRACGISPRVLLVMLQKEQSLVTDTWPTTRQFDFAMGAYCPDTGPGGSANCDAQRKGFANQVYYAAWLMKYYQAHNGLNYNPGRNNTIQWHPNTACGTSQVYISNMATASLYTYTPYRPNQAALNAGFGTGDGCSSYGNRNFFLYYQMWFGSPTTTFPDVPESHKFYKEIEWMYQKGYTTGWKSSDGRVLYRPGSNVTREAMAAFLYRLKGANAPAPSSSPFADVKPGDPFYKEIAWMHQQGLATGYAQGDGKKPRYAPKEPVSREAMAAFIFRFKQPSFAAPSSSPFSDVRKSDKFYREIAWMHAAGLSTGFDQGAGNKPRYAPRESMSREAMAAFIYRLAK</sequence>
<evidence type="ECO:0000256" key="2">
    <source>
        <dbReference type="SAM" id="SignalP"/>
    </source>
</evidence>
<feature type="domain" description="SLH" evidence="3">
    <location>
        <begin position="528"/>
        <end position="587"/>
    </location>
</feature>
<keyword evidence="2" id="KW-0732">Signal</keyword>
<feature type="domain" description="SLH" evidence="3">
    <location>
        <begin position="466"/>
        <end position="527"/>
    </location>
</feature>
<dbReference type="Pfam" id="PF00395">
    <property type="entry name" value="SLH"/>
    <property type="match status" value="3"/>
</dbReference>
<feature type="region of interest" description="Disordered" evidence="1">
    <location>
        <begin position="35"/>
        <end position="108"/>
    </location>
</feature>
<gene>
    <name evidence="4" type="ORF">B4915_12345</name>
</gene>
<reference evidence="4 5" key="1">
    <citation type="journal article" date="2017" name="New Microbes New Infect">
        <title>Genome sequence of 'Leucobacter massiliensis' sp. nov. isolated from human pharynx after travel to the 2014 Hajj.</title>
        <authorList>
            <person name="Leangapichart T."/>
            <person name="Gautret P."/>
            <person name="Nguyen T.T."/>
            <person name="Armstrong N."/>
            <person name="Rolain J.M."/>
        </authorList>
    </citation>
    <scope>NUCLEOTIDE SEQUENCE [LARGE SCALE GENOMIC DNA]</scope>
    <source>
        <strain evidence="4 5">122RC15</strain>
    </source>
</reference>
<keyword evidence="5" id="KW-1185">Reference proteome</keyword>
<evidence type="ECO:0000313" key="4">
    <source>
        <dbReference type="EMBL" id="PRI10196.1"/>
    </source>
</evidence>
<feature type="compositionally biased region" description="Pro residues" evidence="1">
    <location>
        <begin position="68"/>
        <end position="94"/>
    </location>
</feature>
<dbReference type="InterPro" id="IPR001119">
    <property type="entry name" value="SLH_dom"/>
</dbReference>
<comment type="caution">
    <text evidence="4">The sequence shown here is derived from an EMBL/GenBank/DDBJ whole genome shotgun (WGS) entry which is preliminary data.</text>
</comment>
<protein>
    <recommendedName>
        <fullName evidence="3">SLH domain-containing protein</fullName>
    </recommendedName>
</protein>
<dbReference type="PROSITE" id="PS51272">
    <property type="entry name" value="SLH"/>
    <property type="match status" value="3"/>
</dbReference>
<feature type="signal peptide" evidence="2">
    <location>
        <begin position="1"/>
        <end position="33"/>
    </location>
</feature>
<dbReference type="EMBL" id="MWZD01000022">
    <property type="protein sequence ID" value="PRI10196.1"/>
    <property type="molecule type" value="Genomic_DNA"/>
</dbReference>
<evidence type="ECO:0000256" key="1">
    <source>
        <dbReference type="SAM" id="MobiDB-lite"/>
    </source>
</evidence>
<feature type="chain" id="PRO_5015660099" description="SLH domain-containing protein" evidence="2">
    <location>
        <begin position="34"/>
        <end position="587"/>
    </location>
</feature>
<feature type="domain" description="SLH" evidence="3">
    <location>
        <begin position="397"/>
        <end position="464"/>
    </location>
</feature>
<dbReference type="Proteomes" id="UP000238650">
    <property type="component" value="Unassembled WGS sequence"/>
</dbReference>
<organism evidence="4 5">
    <name type="scientific">Leucobacter massiliensis</name>
    <dbReference type="NCBI Taxonomy" id="1686285"/>
    <lineage>
        <taxon>Bacteria</taxon>
        <taxon>Bacillati</taxon>
        <taxon>Actinomycetota</taxon>
        <taxon>Actinomycetes</taxon>
        <taxon>Micrococcales</taxon>
        <taxon>Microbacteriaceae</taxon>
        <taxon>Leucobacter</taxon>
    </lineage>
</organism>
<proteinExistence type="predicted"/>
<name>A0A2S9QKT5_9MICO</name>
<evidence type="ECO:0000259" key="3">
    <source>
        <dbReference type="PROSITE" id="PS51272"/>
    </source>
</evidence>
<dbReference type="AlphaFoldDB" id="A0A2S9QKT5"/>
<evidence type="ECO:0000313" key="5">
    <source>
        <dbReference type="Proteomes" id="UP000238650"/>
    </source>
</evidence>
<accession>A0A2S9QKT5</accession>